<dbReference type="Pfam" id="PF13649">
    <property type="entry name" value="Methyltransf_25"/>
    <property type="match status" value="1"/>
</dbReference>
<dbReference type="CDD" id="cd02440">
    <property type="entry name" value="AdoMet_MTases"/>
    <property type="match status" value="1"/>
</dbReference>
<keyword evidence="1" id="KW-0808">Transferase</keyword>
<dbReference type="Gene3D" id="2.20.25.110">
    <property type="entry name" value="S-adenosyl-L-methionine-dependent methyltransferases"/>
    <property type="match status" value="1"/>
</dbReference>
<dbReference type="SUPFAM" id="SSF53335">
    <property type="entry name" value="S-adenosyl-L-methionine-dependent methyltransferases"/>
    <property type="match status" value="1"/>
</dbReference>
<organism evidence="3 4">
    <name type="scientific">Agathobaculum faecis</name>
    <dbReference type="NCBI Taxonomy" id="2763013"/>
    <lineage>
        <taxon>Bacteria</taxon>
        <taxon>Bacillati</taxon>
        <taxon>Bacillota</taxon>
        <taxon>Clostridia</taxon>
        <taxon>Eubacteriales</taxon>
        <taxon>Butyricicoccaceae</taxon>
        <taxon>Agathobaculum</taxon>
    </lineage>
</organism>
<dbReference type="AlphaFoldDB" id="A0A923LSC8"/>
<dbReference type="GO" id="GO:0008168">
    <property type="term" value="F:methyltransferase activity"/>
    <property type="evidence" value="ECO:0007669"/>
    <property type="project" value="UniProtKB-KW"/>
</dbReference>
<name>A0A923LSC8_9FIRM</name>
<evidence type="ECO:0000256" key="1">
    <source>
        <dbReference type="ARBA" id="ARBA00022679"/>
    </source>
</evidence>
<gene>
    <name evidence="3" type="ORF">H8S45_01835</name>
</gene>
<dbReference type="GO" id="GO:0032259">
    <property type="term" value="P:methylation"/>
    <property type="evidence" value="ECO:0007669"/>
    <property type="project" value="UniProtKB-KW"/>
</dbReference>
<proteinExistence type="predicted"/>
<evidence type="ECO:0000259" key="2">
    <source>
        <dbReference type="Pfam" id="PF13649"/>
    </source>
</evidence>
<evidence type="ECO:0000313" key="3">
    <source>
        <dbReference type="EMBL" id="MBC5724209.1"/>
    </source>
</evidence>
<keyword evidence="3" id="KW-0489">Methyltransferase</keyword>
<protein>
    <submittedName>
        <fullName evidence="3">Class I SAM-dependent methyltransferase</fullName>
    </submittedName>
</protein>
<evidence type="ECO:0000313" key="4">
    <source>
        <dbReference type="Proteomes" id="UP000606499"/>
    </source>
</evidence>
<dbReference type="EMBL" id="JACOPL010000001">
    <property type="protein sequence ID" value="MBC5724209.1"/>
    <property type="molecule type" value="Genomic_DNA"/>
</dbReference>
<feature type="domain" description="Methyltransferase" evidence="2">
    <location>
        <begin position="41"/>
        <end position="135"/>
    </location>
</feature>
<accession>A0A923LSC8</accession>
<dbReference type="RefSeq" id="WP_147573713.1">
    <property type="nucleotide sequence ID" value="NZ_JACOPL010000001.1"/>
</dbReference>
<comment type="caution">
    <text evidence="3">The sequence shown here is derived from an EMBL/GenBank/DDBJ whole genome shotgun (WGS) entry which is preliminary data.</text>
</comment>
<sequence>MNSYQTLSAYYDRFTDDVGYARWADFFERLFAREGMQPKLVLDLACGTGSLTGILAQRGYEMIGVDASPDMLMQAMQNTMNCDPRPLFLNQRMEALDLYGTVDVCLCCLDSVNYVTEPETLQQAFDRVHLFLEPGSGLFVFDINTPEKFARMDGNCYVREDEDVFCAWQAAVEDGLCAYQFDIFERSGENWTRAQETHEERIYTAEMLTAMLERAGFSEIKIYGDQEFAPVRGGEDRIYFTARKRD</sequence>
<dbReference type="Gene3D" id="3.40.50.150">
    <property type="entry name" value="Vaccinia Virus protein VP39"/>
    <property type="match status" value="1"/>
</dbReference>
<keyword evidence="4" id="KW-1185">Reference proteome</keyword>
<dbReference type="Proteomes" id="UP000606499">
    <property type="component" value="Unassembled WGS sequence"/>
</dbReference>
<dbReference type="InterPro" id="IPR041698">
    <property type="entry name" value="Methyltransf_25"/>
</dbReference>
<dbReference type="InterPro" id="IPR029063">
    <property type="entry name" value="SAM-dependent_MTases_sf"/>
</dbReference>
<reference evidence="3" key="1">
    <citation type="submission" date="2020-08" db="EMBL/GenBank/DDBJ databases">
        <title>Genome public.</title>
        <authorList>
            <person name="Liu C."/>
            <person name="Sun Q."/>
        </authorList>
    </citation>
    <scope>NUCLEOTIDE SEQUENCE</scope>
    <source>
        <strain evidence="3">NSJ-28</strain>
    </source>
</reference>
<dbReference type="PANTHER" id="PTHR43861">
    <property type="entry name" value="TRANS-ACONITATE 2-METHYLTRANSFERASE-RELATED"/>
    <property type="match status" value="1"/>
</dbReference>